<evidence type="ECO:0000256" key="3">
    <source>
        <dbReference type="ARBA" id="ARBA00022906"/>
    </source>
</evidence>
<keyword evidence="3" id="KW-0864">Zinc transport</keyword>
<feature type="transmembrane region" description="Helical" evidence="6">
    <location>
        <begin position="18"/>
        <end position="39"/>
    </location>
</feature>
<dbReference type="PANTHER" id="PTHR11562">
    <property type="entry name" value="CATION EFFLUX PROTEIN/ ZINC TRANSPORTER"/>
    <property type="match status" value="1"/>
</dbReference>
<dbReference type="InterPro" id="IPR050681">
    <property type="entry name" value="CDF/SLC30A"/>
</dbReference>
<feature type="domain" description="Cation efflux protein transmembrane" evidence="7">
    <location>
        <begin position="20"/>
        <end position="194"/>
    </location>
</feature>
<dbReference type="Proteomes" id="UP001250932">
    <property type="component" value="Unassembled WGS sequence"/>
</dbReference>
<reference evidence="8 9" key="1">
    <citation type="journal article" date="2023" name="ISME J.">
        <title>Cultivation and genomic characterization of novel and ubiquitous marine nitrite-oxidizing bacteria from the Nitrospirales.</title>
        <authorList>
            <person name="Mueller A.J."/>
            <person name="Daebeler A."/>
            <person name="Herbold C.W."/>
            <person name="Kirkegaard R.H."/>
            <person name="Daims H."/>
        </authorList>
    </citation>
    <scope>NUCLEOTIDE SEQUENCE [LARGE SCALE GENOMIC DNA]</scope>
    <source>
        <strain evidence="8 9">EB</strain>
    </source>
</reference>
<keyword evidence="3" id="KW-0406">Ion transport</keyword>
<feature type="transmembrane region" description="Helical" evidence="6">
    <location>
        <begin position="172"/>
        <end position="193"/>
    </location>
</feature>
<dbReference type="Pfam" id="PF01545">
    <property type="entry name" value="Cation_efflux"/>
    <property type="match status" value="1"/>
</dbReference>
<feature type="transmembrane region" description="Helical" evidence="6">
    <location>
        <begin position="149"/>
        <end position="166"/>
    </location>
</feature>
<protein>
    <submittedName>
        <fullName evidence="8">Cation transporter</fullName>
    </submittedName>
</protein>
<keyword evidence="9" id="KW-1185">Reference proteome</keyword>
<dbReference type="InterPro" id="IPR027469">
    <property type="entry name" value="Cation_efflux_TMD_sf"/>
</dbReference>
<dbReference type="Gene3D" id="1.20.1510.10">
    <property type="entry name" value="Cation efflux protein transmembrane domain"/>
    <property type="match status" value="1"/>
</dbReference>
<dbReference type="PANTHER" id="PTHR11562:SF17">
    <property type="entry name" value="RE54080P-RELATED"/>
    <property type="match status" value="1"/>
</dbReference>
<proteinExistence type="predicted"/>
<dbReference type="InterPro" id="IPR058533">
    <property type="entry name" value="Cation_efflux_TM"/>
</dbReference>
<evidence type="ECO:0000256" key="6">
    <source>
        <dbReference type="SAM" id="Phobius"/>
    </source>
</evidence>
<organism evidence="8 9">
    <name type="scientific">Candidatus Nitronereus thalassa</name>
    <dbReference type="NCBI Taxonomy" id="3020898"/>
    <lineage>
        <taxon>Bacteria</taxon>
        <taxon>Pseudomonadati</taxon>
        <taxon>Nitrospirota</taxon>
        <taxon>Nitrospiria</taxon>
        <taxon>Nitrospirales</taxon>
        <taxon>Nitrospiraceae</taxon>
        <taxon>Candidatus Nitronereus</taxon>
    </lineage>
</organism>
<comment type="subcellular location">
    <subcellularLocation>
        <location evidence="1">Membrane</location>
        <topology evidence="1">Multi-pass membrane protein</topology>
    </subcellularLocation>
</comment>
<dbReference type="RefSeq" id="WP_313831142.1">
    <property type="nucleotide sequence ID" value="NZ_JAQOUE010000001.1"/>
</dbReference>
<keyword evidence="5 6" id="KW-0472">Membrane</keyword>
<evidence type="ECO:0000259" key="7">
    <source>
        <dbReference type="Pfam" id="PF01545"/>
    </source>
</evidence>
<keyword evidence="3" id="KW-0862">Zinc</keyword>
<evidence type="ECO:0000256" key="4">
    <source>
        <dbReference type="ARBA" id="ARBA00022989"/>
    </source>
</evidence>
<keyword evidence="3" id="KW-0813">Transport</keyword>
<feature type="transmembrane region" description="Helical" evidence="6">
    <location>
        <begin position="108"/>
        <end position="128"/>
    </location>
</feature>
<keyword evidence="2 6" id="KW-0812">Transmembrane</keyword>
<accession>A0ABU3K316</accession>
<evidence type="ECO:0000313" key="8">
    <source>
        <dbReference type="EMBL" id="MDT7040783.1"/>
    </source>
</evidence>
<evidence type="ECO:0000256" key="5">
    <source>
        <dbReference type="ARBA" id="ARBA00023136"/>
    </source>
</evidence>
<evidence type="ECO:0000256" key="1">
    <source>
        <dbReference type="ARBA" id="ARBA00004141"/>
    </source>
</evidence>
<evidence type="ECO:0000256" key="2">
    <source>
        <dbReference type="ARBA" id="ARBA00022692"/>
    </source>
</evidence>
<name>A0ABU3K316_9BACT</name>
<feature type="transmembrane region" description="Helical" evidence="6">
    <location>
        <begin position="78"/>
        <end position="96"/>
    </location>
</feature>
<dbReference type="EMBL" id="JAQOUE010000001">
    <property type="protein sequence ID" value="MDT7040783.1"/>
    <property type="molecule type" value="Genomic_DNA"/>
</dbReference>
<sequence>MSDCDCSVKLESREQSRVLWTLLAINASMFVAEIITGIIAESTGLIADSLDMLSDAAVYALGLYAVGKVTGIKIRAALLSEIFQIVLALGVAIEIIRRLIWGSEPEPLYMISVSILALIANILCLALISKHRDGEIHMRASWIFSRNDVIANTGVILGGILVYVLDSRMPDLLIGTLIILVVLRGGLTILSDARYERENMMPRS</sequence>
<dbReference type="SUPFAM" id="SSF161111">
    <property type="entry name" value="Cation efflux protein transmembrane domain-like"/>
    <property type="match status" value="1"/>
</dbReference>
<gene>
    <name evidence="8" type="ORF">PPG34_00370</name>
</gene>
<keyword evidence="4 6" id="KW-1133">Transmembrane helix</keyword>
<evidence type="ECO:0000313" key="9">
    <source>
        <dbReference type="Proteomes" id="UP001250932"/>
    </source>
</evidence>
<comment type="caution">
    <text evidence="8">The sequence shown here is derived from an EMBL/GenBank/DDBJ whole genome shotgun (WGS) entry which is preliminary data.</text>
</comment>